<dbReference type="EMBL" id="MU069463">
    <property type="protein sequence ID" value="KAF5842359.1"/>
    <property type="molecule type" value="Genomic_DNA"/>
</dbReference>
<dbReference type="PANTHER" id="PTHR43841">
    <property type="entry name" value="3-HYDROXYACYL-THIOESTER DEHYDRATASE HTDX-RELATED"/>
    <property type="match status" value="1"/>
</dbReference>
<dbReference type="Pfam" id="PF01575">
    <property type="entry name" value="MaoC_dehydratas"/>
    <property type="match status" value="1"/>
</dbReference>
<gene>
    <name evidence="2" type="ORF">DUNSADRAFT_7673</name>
</gene>
<dbReference type="InterPro" id="IPR029069">
    <property type="entry name" value="HotDog_dom_sf"/>
</dbReference>
<dbReference type="Gene3D" id="3.10.129.10">
    <property type="entry name" value="Hotdog Thioesterase"/>
    <property type="match status" value="1"/>
</dbReference>
<keyword evidence="3" id="KW-1185">Reference proteome</keyword>
<accession>A0ABQ7H670</accession>
<dbReference type="SUPFAM" id="SSF54637">
    <property type="entry name" value="Thioesterase/thiol ester dehydrase-isomerase"/>
    <property type="match status" value="1"/>
</dbReference>
<sequence>MLAWIGLILIGLAPIGALVLLGLLPHGSSHRVSYDRWPSLVHLYLQAAIAVIRKSGGGQIDVQEAQKEPLIEVAMVQPQPFDKRKLSKFLSLSSYPASMKGVVPLMYPICESFRLNIQALLLPAFPFSVLRTVLKSISTTMYREVMQDEALVYRVQIDPKTFTRTDKGHVEVDIASMASSKKDNTVVWRSTVRAVVLNPKAAKGGGSAAAPLEHEKLQVIDTWKHKADVGRKYGALNGDLNPIHLHPALSKMFGFKRPIAHALFQLSCTEASIRKHGIPIQYPLQMDVDCKRPTLLPATLHCALDKRSSDASGGAVRFAVLTEDKAKEVLVGSLFRPGSL</sequence>
<evidence type="ECO:0000313" key="3">
    <source>
        <dbReference type="Proteomes" id="UP000815325"/>
    </source>
</evidence>
<proteinExistence type="predicted"/>
<evidence type="ECO:0000259" key="1">
    <source>
        <dbReference type="Pfam" id="PF01575"/>
    </source>
</evidence>
<comment type="caution">
    <text evidence="2">The sequence shown here is derived from an EMBL/GenBank/DDBJ whole genome shotgun (WGS) entry which is preliminary data.</text>
</comment>
<name>A0ABQ7H670_DUNSA</name>
<organism evidence="2 3">
    <name type="scientific">Dunaliella salina</name>
    <name type="common">Green alga</name>
    <name type="synonym">Protococcus salinus</name>
    <dbReference type="NCBI Taxonomy" id="3046"/>
    <lineage>
        <taxon>Eukaryota</taxon>
        <taxon>Viridiplantae</taxon>
        <taxon>Chlorophyta</taxon>
        <taxon>core chlorophytes</taxon>
        <taxon>Chlorophyceae</taxon>
        <taxon>CS clade</taxon>
        <taxon>Chlamydomonadales</taxon>
        <taxon>Dunaliellaceae</taxon>
        <taxon>Dunaliella</taxon>
    </lineage>
</organism>
<dbReference type="PANTHER" id="PTHR43841:SF1">
    <property type="entry name" value="3-HYDROXYACYL-THIOESTER DEHYDRATASE X"/>
    <property type="match status" value="1"/>
</dbReference>
<evidence type="ECO:0000313" key="2">
    <source>
        <dbReference type="EMBL" id="KAF5842359.1"/>
    </source>
</evidence>
<reference evidence="2" key="1">
    <citation type="submission" date="2017-08" db="EMBL/GenBank/DDBJ databases">
        <authorList>
            <person name="Polle J.E."/>
            <person name="Barry K."/>
            <person name="Cushman J."/>
            <person name="Schmutz J."/>
            <person name="Tran D."/>
            <person name="Hathwaick L.T."/>
            <person name="Yim W.C."/>
            <person name="Jenkins J."/>
            <person name="Mckie-Krisberg Z.M."/>
            <person name="Prochnik S."/>
            <person name="Lindquist E."/>
            <person name="Dockter R.B."/>
            <person name="Adam C."/>
            <person name="Molina H."/>
            <person name="Bunkerborg J."/>
            <person name="Jin E."/>
            <person name="Buchheim M."/>
            <person name="Magnuson J."/>
        </authorList>
    </citation>
    <scope>NUCLEOTIDE SEQUENCE</scope>
    <source>
        <strain evidence="2">CCAP 19/18</strain>
    </source>
</reference>
<protein>
    <recommendedName>
        <fullName evidence="1">MaoC-like domain-containing protein</fullName>
    </recommendedName>
</protein>
<dbReference type="InterPro" id="IPR002539">
    <property type="entry name" value="MaoC-like_dom"/>
</dbReference>
<dbReference type="Proteomes" id="UP000815325">
    <property type="component" value="Unassembled WGS sequence"/>
</dbReference>
<feature type="domain" description="MaoC-like" evidence="1">
    <location>
        <begin position="231"/>
        <end position="273"/>
    </location>
</feature>